<evidence type="ECO:0000256" key="2">
    <source>
        <dbReference type="ARBA" id="ARBA00022692"/>
    </source>
</evidence>
<keyword evidence="5 6" id="KW-0807">Transducer</keyword>
<keyword evidence="3" id="KW-1133">Transmembrane helix</keyword>
<dbReference type="SUPFAM" id="SSF58104">
    <property type="entry name" value="Methyl-accepting chemotaxis protein (MCP) signaling domain"/>
    <property type="match status" value="1"/>
</dbReference>
<gene>
    <name evidence="8" type="ORF">FJM67_01555</name>
</gene>
<evidence type="ECO:0000256" key="4">
    <source>
        <dbReference type="ARBA" id="ARBA00023136"/>
    </source>
</evidence>
<proteinExistence type="predicted"/>
<evidence type="ECO:0000256" key="6">
    <source>
        <dbReference type="PROSITE-ProRule" id="PRU00284"/>
    </source>
</evidence>
<keyword evidence="9" id="KW-1185">Reference proteome</keyword>
<dbReference type="EMBL" id="VFRR01000002">
    <property type="protein sequence ID" value="TPE55261.1"/>
    <property type="molecule type" value="Genomic_DNA"/>
</dbReference>
<dbReference type="GO" id="GO:0007165">
    <property type="term" value="P:signal transduction"/>
    <property type="evidence" value="ECO:0007669"/>
    <property type="project" value="UniProtKB-KW"/>
</dbReference>
<dbReference type="PANTHER" id="PTHR32089">
    <property type="entry name" value="METHYL-ACCEPTING CHEMOTAXIS PROTEIN MCPB"/>
    <property type="match status" value="1"/>
</dbReference>
<dbReference type="SMART" id="SM00283">
    <property type="entry name" value="MA"/>
    <property type="match status" value="1"/>
</dbReference>
<evidence type="ECO:0000256" key="3">
    <source>
        <dbReference type="ARBA" id="ARBA00022989"/>
    </source>
</evidence>
<keyword evidence="2" id="KW-0812">Transmembrane</keyword>
<dbReference type="PANTHER" id="PTHR32089:SF119">
    <property type="entry name" value="METHYL-ACCEPTING CHEMOTAXIS PROTEIN CTPL"/>
    <property type="match status" value="1"/>
</dbReference>
<organism evidence="8 9">
    <name type="scientific">Maribrevibacterium harenarium</name>
    <dbReference type="NCBI Taxonomy" id="2589817"/>
    <lineage>
        <taxon>Bacteria</taxon>
        <taxon>Pseudomonadati</taxon>
        <taxon>Pseudomonadota</taxon>
        <taxon>Gammaproteobacteria</taxon>
        <taxon>Oceanospirillales</taxon>
        <taxon>Oceanospirillaceae</taxon>
        <taxon>Maribrevibacterium</taxon>
    </lineage>
</organism>
<protein>
    <recommendedName>
        <fullName evidence="7">Methyl-accepting transducer domain-containing protein</fullName>
    </recommendedName>
</protein>
<evidence type="ECO:0000313" key="9">
    <source>
        <dbReference type="Proteomes" id="UP000315901"/>
    </source>
</evidence>
<dbReference type="Pfam" id="PF00015">
    <property type="entry name" value="MCPsignal"/>
    <property type="match status" value="1"/>
</dbReference>
<evidence type="ECO:0000256" key="1">
    <source>
        <dbReference type="ARBA" id="ARBA00004141"/>
    </source>
</evidence>
<evidence type="ECO:0000313" key="8">
    <source>
        <dbReference type="EMBL" id="TPE55261.1"/>
    </source>
</evidence>
<dbReference type="Gene3D" id="1.10.287.950">
    <property type="entry name" value="Methyl-accepting chemotaxis protein"/>
    <property type="match status" value="1"/>
</dbReference>
<comment type="caution">
    <text evidence="8">The sequence shown here is derived from an EMBL/GenBank/DDBJ whole genome shotgun (WGS) entry which is preliminary data.</text>
</comment>
<dbReference type="GO" id="GO:0016020">
    <property type="term" value="C:membrane"/>
    <property type="evidence" value="ECO:0007669"/>
    <property type="project" value="UniProtKB-SubCell"/>
</dbReference>
<dbReference type="InterPro" id="IPR004089">
    <property type="entry name" value="MCPsignal_dom"/>
</dbReference>
<dbReference type="GO" id="GO:0006935">
    <property type="term" value="P:chemotaxis"/>
    <property type="evidence" value="ECO:0007669"/>
    <property type="project" value="UniProtKB-ARBA"/>
</dbReference>
<dbReference type="OrthoDB" id="6092731at2"/>
<name>A0A501X482_9GAMM</name>
<dbReference type="AlphaFoldDB" id="A0A501X482"/>
<reference evidence="8 9" key="1">
    <citation type="submission" date="2019-06" db="EMBL/GenBank/DDBJ databases">
        <title>A novel bacterium of genus Marinomonas, isolated from coastal sand.</title>
        <authorList>
            <person name="Huang H."/>
            <person name="Mo K."/>
            <person name="Hu Y."/>
        </authorList>
    </citation>
    <scope>NUCLEOTIDE SEQUENCE [LARGE SCALE GENOMIC DNA]</scope>
    <source>
        <strain evidence="8 9">HB171799</strain>
    </source>
</reference>
<feature type="domain" description="Methyl-accepting transducer" evidence="7">
    <location>
        <begin position="8"/>
        <end position="244"/>
    </location>
</feature>
<dbReference type="RefSeq" id="WP_140586924.1">
    <property type="nucleotide sequence ID" value="NZ_VFRR01000002.1"/>
</dbReference>
<comment type="subcellular location">
    <subcellularLocation>
        <location evidence="1">Membrane</location>
        <topology evidence="1">Multi-pass membrane protein</topology>
    </subcellularLocation>
</comment>
<sequence>MIYQLNDSNRLLAQTANQLDQNANSILSGSSEIRDRSNTLATATEEISATAHTVETMTEQVSLAAHDAHHSAQTGVGVIQDAIGAIRNVAASIEETHQRVASLGERSKEIDSVIDLIVGVAEQTSLLALNAAIEAARAGEAGRGFAVVADEVKALAEQTVRATGDITSKIEGIQQETHTVISAMQASLEQVEQGQEKGALAVTTIHEVENRTLEAVNHAQAISAAIREVALTTQTMARDMDQIAHHIADNHEATESIQVSNREIRDSVNSLTQHLHQFDVS</sequence>
<keyword evidence="4" id="KW-0472">Membrane</keyword>
<dbReference type="PROSITE" id="PS50111">
    <property type="entry name" value="CHEMOTAXIS_TRANSDUC_2"/>
    <property type="match status" value="1"/>
</dbReference>
<evidence type="ECO:0000256" key="5">
    <source>
        <dbReference type="ARBA" id="ARBA00023224"/>
    </source>
</evidence>
<accession>A0A501X482</accession>
<evidence type="ECO:0000259" key="7">
    <source>
        <dbReference type="PROSITE" id="PS50111"/>
    </source>
</evidence>
<dbReference type="Proteomes" id="UP000315901">
    <property type="component" value="Unassembled WGS sequence"/>
</dbReference>